<feature type="compositionally biased region" description="Pro residues" evidence="1">
    <location>
        <begin position="222"/>
        <end position="232"/>
    </location>
</feature>
<evidence type="ECO:0000313" key="3">
    <source>
        <dbReference type="EMBL" id="ATW23432.1"/>
    </source>
</evidence>
<keyword evidence="2" id="KW-1133">Transmembrane helix</keyword>
<feature type="transmembrane region" description="Helical" evidence="2">
    <location>
        <begin position="12"/>
        <end position="34"/>
    </location>
</feature>
<dbReference type="RefSeq" id="WP_148132571.1">
    <property type="nucleotide sequence ID" value="NZ_CP017634.1"/>
</dbReference>
<dbReference type="KEGG" id="fwa:DCMF_00250"/>
<keyword evidence="4" id="KW-1185">Reference proteome</keyword>
<evidence type="ECO:0000256" key="1">
    <source>
        <dbReference type="SAM" id="MobiDB-lite"/>
    </source>
</evidence>
<dbReference type="InterPro" id="IPR013784">
    <property type="entry name" value="Carb-bd-like_fold"/>
</dbReference>
<dbReference type="SUPFAM" id="SSF49452">
    <property type="entry name" value="Starch-binding domain-like"/>
    <property type="match status" value="1"/>
</dbReference>
<accession>A0A3G1KLX7</accession>
<evidence type="ECO:0000313" key="4">
    <source>
        <dbReference type="Proteomes" id="UP000323521"/>
    </source>
</evidence>
<dbReference type="OrthoDB" id="2491930at2"/>
<reference evidence="3 4" key="1">
    <citation type="submission" date="2016-10" db="EMBL/GenBank/DDBJ databases">
        <title>Complete Genome Sequence of Peptococcaceae strain DCMF.</title>
        <authorList>
            <person name="Edwards R.J."/>
            <person name="Holland S.I."/>
            <person name="Deshpande N.P."/>
            <person name="Wong Y.K."/>
            <person name="Ertan H."/>
            <person name="Manefield M."/>
            <person name="Russell T.L."/>
            <person name="Lee M.J."/>
        </authorList>
    </citation>
    <scope>NUCLEOTIDE SEQUENCE [LARGE SCALE GENOMIC DNA]</scope>
    <source>
        <strain evidence="3 4">DCMF</strain>
    </source>
</reference>
<keyword evidence="2" id="KW-0812">Transmembrane</keyword>
<organism evidence="3 4">
    <name type="scientific">Formimonas warabiya</name>
    <dbReference type="NCBI Taxonomy" id="1761012"/>
    <lineage>
        <taxon>Bacteria</taxon>
        <taxon>Bacillati</taxon>
        <taxon>Bacillota</taxon>
        <taxon>Clostridia</taxon>
        <taxon>Eubacteriales</taxon>
        <taxon>Peptococcaceae</taxon>
        <taxon>Candidatus Formimonas</taxon>
    </lineage>
</organism>
<evidence type="ECO:0000256" key="2">
    <source>
        <dbReference type="SAM" id="Phobius"/>
    </source>
</evidence>
<gene>
    <name evidence="3" type="ORF">DCMF_00250</name>
</gene>
<dbReference type="GO" id="GO:0030246">
    <property type="term" value="F:carbohydrate binding"/>
    <property type="evidence" value="ECO:0007669"/>
    <property type="project" value="InterPro"/>
</dbReference>
<sequence>MKQENRENKRKNFLLYLITTIIIVYIAVPTYGIIRDLGSGEAVFILNSPIRDVNMARPELGFFDRIHDFLFPPQEVPVPILQRIDLKGRVVYTDRTPYINGIVELKSEPRYTRTDAGGYFFFIDVEAGAHTVSVLDEAGNVLARCHIEIERTIQVKDAELVRLPDGTLVFQVAVDIRVLEITLFLKKGPDGGITGIDRVELGITPDREAESIPQEEPEVPLVEPPVEPVEPAEPPEESNKPHKPKPTPSGFDVFDSATTARYGRESAVSVNIFGTGKRIAPGMKGSYQFTVDNRGNDSPSLYDVTFTPIDTLPAPNKIPMRYRLKADGVYVAGDNNTWCTPAQLYQDTILAGKSHVKYTLEWYWPEGARDNDYAAFGGNPNYSYSLTIKVTAQIQ</sequence>
<dbReference type="Proteomes" id="UP000323521">
    <property type="component" value="Chromosome"/>
</dbReference>
<dbReference type="EMBL" id="CP017634">
    <property type="protein sequence ID" value="ATW23432.1"/>
    <property type="molecule type" value="Genomic_DNA"/>
</dbReference>
<protein>
    <recommendedName>
        <fullName evidence="5">Carboxypeptidase regulatory-like domain-containing protein</fullName>
    </recommendedName>
</protein>
<dbReference type="AlphaFoldDB" id="A0A3G1KLX7"/>
<proteinExistence type="predicted"/>
<name>A0A3G1KLX7_FORW1</name>
<keyword evidence="2" id="KW-0472">Membrane</keyword>
<evidence type="ECO:0008006" key="5">
    <source>
        <dbReference type="Google" id="ProtNLM"/>
    </source>
</evidence>
<feature type="region of interest" description="Disordered" evidence="1">
    <location>
        <begin position="208"/>
        <end position="254"/>
    </location>
</feature>